<reference evidence="9 10" key="1">
    <citation type="journal article" date="2020" name="Nature">
        <title>Six reference-quality genomes reveal evolution of bat adaptations.</title>
        <authorList>
            <person name="Jebb D."/>
            <person name="Huang Z."/>
            <person name="Pippel M."/>
            <person name="Hughes G.M."/>
            <person name="Lavrichenko K."/>
            <person name="Devanna P."/>
            <person name="Winkler S."/>
            <person name="Jermiin L.S."/>
            <person name="Skirmuntt E.C."/>
            <person name="Katzourakis A."/>
            <person name="Burkitt-Gray L."/>
            <person name="Ray D.A."/>
            <person name="Sullivan K.A.M."/>
            <person name="Roscito J.G."/>
            <person name="Kirilenko B.M."/>
            <person name="Davalos L.M."/>
            <person name="Corthals A.P."/>
            <person name="Power M.L."/>
            <person name="Jones G."/>
            <person name="Ransome R.D."/>
            <person name="Dechmann D.K.N."/>
            <person name="Locatelli A.G."/>
            <person name="Puechmaille S.J."/>
            <person name="Fedrigo O."/>
            <person name="Jarvis E.D."/>
            <person name="Hiller M."/>
            <person name="Vernes S.C."/>
            <person name="Myers E.W."/>
            <person name="Teeling E.C."/>
        </authorList>
    </citation>
    <scope>NUCLEOTIDE SEQUENCE [LARGE SCALE GENOMIC DNA]</scope>
    <source>
        <strain evidence="9">Bat1K_MPI-CBG_1</strain>
    </source>
</reference>
<gene>
    <name evidence="9" type="ORF">HJG60_000057</name>
</gene>
<evidence type="ECO:0000256" key="7">
    <source>
        <dbReference type="SAM" id="Phobius"/>
    </source>
</evidence>
<keyword evidence="5 7" id="KW-1133">Transmembrane helix</keyword>
<evidence type="ECO:0000256" key="1">
    <source>
        <dbReference type="ARBA" id="ARBA00022448"/>
    </source>
</evidence>
<name>A0A834E2U6_9CHIR</name>
<proteinExistence type="predicted"/>
<comment type="caution">
    <text evidence="9">The sequence shown here is derived from an EMBL/GenBank/DDBJ whole genome shotgun (WGS) entry which is preliminary data.</text>
</comment>
<keyword evidence="6 7" id="KW-0472">Membrane</keyword>
<keyword evidence="2 7" id="KW-0812">Transmembrane</keyword>
<feature type="transmembrane region" description="Helical" evidence="7">
    <location>
        <begin position="177"/>
        <end position="194"/>
    </location>
</feature>
<dbReference type="Gene3D" id="1.20.1560.10">
    <property type="entry name" value="ABC transporter type 1, transmembrane domain"/>
    <property type="match status" value="1"/>
</dbReference>
<dbReference type="InterPro" id="IPR011527">
    <property type="entry name" value="ABC1_TM_dom"/>
</dbReference>
<dbReference type="Proteomes" id="UP000664940">
    <property type="component" value="Unassembled WGS sequence"/>
</dbReference>
<keyword evidence="1" id="KW-0813">Transport</keyword>
<dbReference type="AlphaFoldDB" id="A0A834E2U6"/>
<evidence type="ECO:0000259" key="8">
    <source>
        <dbReference type="PROSITE" id="PS50929"/>
    </source>
</evidence>
<feature type="domain" description="ABC transmembrane type-1" evidence="8">
    <location>
        <begin position="126"/>
        <end position="369"/>
    </location>
</feature>
<dbReference type="Pfam" id="PF00664">
    <property type="entry name" value="ABC_membrane"/>
    <property type="match status" value="1"/>
</dbReference>
<protein>
    <submittedName>
        <fullName evidence="9">ATP binding cassette subfamily C member 8</fullName>
    </submittedName>
</protein>
<keyword evidence="4" id="KW-0067">ATP-binding</keyword>
<evidence type="ECO:0000256" key="3">
    <source>
        <dbReference type="ARBA" id="ARBA00022741"/>
    </source>
</evidence>
<evidence type="ECO:0000313" key="10">
    <source>
        <dbReference type="Proteomes" id="UP000664940"/>
    </source>
</evidence>
<dbReference type="PANTHER" id="PTHR24223:SF187">
    <property type="entry name" value="ATP-BINDING CASSETTE SUB-FAMILY C MEMBER 8"/>
    <property type="match status" value="1"/>
</dbReference>
<accession>A0A834E2U6</accession>
<feature type="transmembrane region" description="Helical" evidence="7">
    <location>
        <begin position="256"/>
        <end position="280"/>
    </location>
</feature>
<dbReference type="SUPFAM" id="SSF90123">
    <property type="entry name" value="ABC transporter transmembrane region"/>
    <property type="match status" value="1"/>
</dbReference>
<evidence type="ECO:0000256" key="6">
    <source>
        <dbReference type="ARBA" id="ARBA00023136"/>
    </source>
</evidence>
<sequence length="466" mass="51765">MAYATPSLQCCACHVAPDQLCDLDQYSGISFPIWTMLALIGPTQLCTWWFRDFSLEFTCLQQTCPLGFPRQQEPGASWDAGPCSERALGHSDLAMGLSGQQKDTQSPQGARAIWRALCHAFGRRLVLSSTFRILADLLGFAGPLCIFGIVDHLGKENHVFQPKTQFLGVYFVSSQEFLANAYVLAVLLFLALLLQRTFLQASYYVAIETGINLRGAIQTKIYNKIMHLSTSNLSMGEMTAGQICNLVAIDTNQLMWFFFLCPNLWAMPVQIVVGVILLYYILGVSALIGAAVIILLAPVQYFVATKLSQAQRSTLEYSNERLKQTNEMLRGIKLLKLYAWENIFRTRVEMTRRKEMTSLRAFAIYTSISSESAPASQPASQPAGQPAARIGHQGLGEEEGQKRQALGHPVQVSLQPSQVAEPPEITVFPSFIQHTDTDSLLRGGRCAHPQDTVMRKRDEVFDVLLS</sequence>
<dbReference type="GO" id="GO:0140359">
    <property type="term" value="F:ABC-type transporter activity"/>
    <property type="evidence" value="ECO:0007669"/>
    <property type="project" value="InterPro"/>
</dbReference>
<evidence type="ECO:0000256" key="2">
    <source>
        <dbReference type="ARBA" id="ARBA00022692"/>
    </source>
</evidence>
<evidence type="ECO:0000313" key="9">
    <source>
        <dbReference type="EMBL" id="KAF6101816.1"/>
    </source>
</evidence>
<evidence type="ECO:0000256" key="5">
    <source>
        <dbReference type="ARBA" id="ARBA00022989"/>
    </source>
</evidence>
<dbReference type="EMBL" id="JABVXQ010000006">
    <property type="protein sequence ID" value="KAF6101816.1"/>
    <property type="molecule type" value="Genomic_DNA"/>
</dbReference>
<feature type="transmembrane region" description="Helical" evidence="7">
    <location>
        <begin position="133"/>
        <end position="150"/>
    </location>
</feature>
<keyword evidence="3" id="KW-0547">Nucleotide-binding</keyword>
<dbReference type="GO" id="GO:0016020">
    <property type="term" value="C:membrane"/>
    <property type="evidence" value="ECO:0007669"/>
    <property type="project" value="InterPro"/>
</dbReference>
<dbReference type="PROSITE" id="PS50929">
    <property type="entry name" value="ABC_TM1F"/>
    <property type="match status" value="1"/>
</dbReference>
<dbReference type="FunFam" id="1.20.1560.10:FF:000006">
    <property type="entry name" value="ATP-binding cassette, sub-family C (CFTR/MRP), member 9"/>
    <property type="match status" value="1"/>
</dbReference>
<evidence type="ECO:0000256" key="4">
    <source>
        <dbReference type="ARBA" id="ARBA00022840"/>
    </source>
</evidence>
<dbReference type="InterPro" id="IPR050173">
    <property type="entry name" value="ABC_transporter_C-like"/>
</dbReference>
<organism evidence="9 10">
    <name type="scientific">Phyllostomus discolor</name>
    <name type="common">pale spear-nosed bat</name>
    <dbReference type="NCBI Taxonomy" id="89673"/>
    <lineage>
        <taxon>Eukaryota</taxon>
        <taxon>Metazoa</taxon>
        <taxon>Chordata</taxon>
        <taxon>Craniata</taxon>
        <taxon>Vertebrata</taxon>
        <taxon>Euteleostomi</taxon>
        <taxon>Mammalia</taxon>
        <taxon>Eutheria</taxon>
        <taxon>Laurasiatheria</taxon>
        <taxon>Chiroptera</taxon>
        <taxon>Yangochiroptera</taxon>
        <taxon>Phyllostomidae</taxon>
        <taxon>Phyllostominae</taxon>
        <taxon>Phyllostomus</taxon>
    </lineage>
</organism>
<dbReference type="PANTHER" id="PTHR24223">
    <property type="entry name" value="ATP-BINDING CASSETTE SUB-FAMILY C"/>
    <property type="match status" value="1"/>
</dbReference>
<dbReference type="InterPro" id="IPR036640">
    <property type="entry name" value="ABC1_TM_sf"/>
</dbReference>
<dbReference type="GO" id="GO:0005524">
    <property type="term" value="F:ATP binding"/>
    <property type="evidence" value="ECO:0007669"/>
    <property type="project" value="UniProtKB-KW"/>
</dbReference>
<feature type="transmembrane region" description="Helical" evidence="7">
    <location>
        <begin position="286"/>
        <end position="304"/>
    </location>
</feature>